<comment type="caution">
    <text evidence="8">The sequence shown here is derived from an EMBL/GenBank/DDBJ whole genome shotgun (WGS) entry which is preliminary data.</text>
</comment>
<evidence type="ECO:0000256" key="1">
    <source>
        <dbReference type="ARBA" id="ARBA00001947"/>
    </source>
</evidence>
<protein>
    <submittedName>
        <fullName evidence="8">Peptidase M14</fullName>
    </submittedName>
</protein>
<evidence type="ECO:0000256" key="5">
    <source>
        <dbReference type="ARBA" id="ARBA00022833"/>
    </source>
</evidence>
<dbReference type="InterPro" id="IPR000834">
    <property type="entry name" value="Peptidase_M14"/>
</dbReference>
<dbReference type="SUPFAM" id="SSF53187">
    <property type="entry name" value="Zn-dependent exopeptidases"/>
    <property type="match status" value="2"/>
</dbReference>
<name>A0A1Y3XTU3_9ACTN</name>
<evidence type="ECO:0000256" key="2">
    <source>
        <dbReference type="ARBA" id="ARBA00005988"/>
    </source>
</evidence>
<keyword evidence="3" id="KW-0645">Protease</keyword>
<sequence>MRGKLKGVAVSALGVALALVLGGCSGGGTEAIAFKNVTGEGADVISMTEARSFEATLPVSGQSVEELQQLIDDGKVTWSLSREEGMQEDTEAWPYQYLGGPIEEWETVETSQQPQTELFTNIETTAEEVDGGAALKLTFDSNTMFGYDGIDNRDRSQLRDTILDYTGTYELTCDVDGKTAGTAEVDVRPYDQYRTQAEIDAELPELVDEAKENGLYAEVVEIGQSAEGRPINAVFVTKEESDLDEYLELTERMETEPATVQEEVEAGTLEYKVPIVYSNIHADEIIGSDGVMEFLRALVKNEPIEYRTVAGLTEEGQATLEQEMASDGTAWSELIADDVTGVGYIQGEGQMNPTDDPEANPDASVDLTDEEFARYYNVEDRTLDPDALLDDVFFILVPSENVDGRTYNVRTGGNGLDLNRDNTYQTQPETQAMTELIAKWEPISLHEIHGYYTQFQVEPCSPTHDPNNEYDLFIDTAMQQGEAFAAAAISNNDTINSVQIPMRDYLKVTDDGSLEWVPFDDMSSSYTPQYAMLHGVNAYTVELPYGSQDAVTAVKYGFVGNAEFVSENKDEMFLNQLERYERGIENIDADEIRPYYVSQSDEVGAEADVFRPRYEENNNFFPEYYVIPVDSDAQLDRAAAAEMVEYLLRNDVRLEQLTEDFEVNGTTYAEGTVVVDMHQAKRNMANAALYENMVIDDWTSLYSEPVTNFPDQRGFDCDTITTPGAFDDAALTDLAEPIELATEVDGEGDLVVIENSGVESIRAVNALLDDGVQVGLVTEGESAGDYVVASSDFDAVKDDFVLDAHKVAEAPTAQVIKTGIKVYVPGAVDEFMTNEAGEEYGVRDYQNRLNTTYNMDIFALTEQMGFTLVDSPEEADIIVGNQALSEDEGKLVAEGKPYVGYTANALESAAALGVDVTYNDDANMSYDALTTVEFPEESIVTATYVGEGDDLMYGYGGTFITGVPEGATVLIKTTDDDPIEGFMSAEAIEAYKGTIQAFDYQADGYNMTLFANTLTNKAHQQDEYRYLSAAVYSKLLEGDFEA</sequence>
<dbReference type="OrthoDB" id="9758209at2"/>
<dbReference type="Gene3D" id="3.40.630.10">
    <property type="entry name" value="Zn peptidases"/>
    <property type="match status" value="1"/>
</dbReference>
<proteinExistence type="inferred from homology"/>
<dbReference type="GO" id="GO:0006508">
    <property type="term" value="P:proteolysis"/>
    <property type="evidence" value="ECO:0007669"/>
    <property type="project" value="UniProtKB-KW"/>
</dbReference>
<dbReference type="GO" id="GO:0005615">
    <property type="term" value="C:extracellular space"/>
    <property type="evidence" value="ECO:0007669"/>
    <property type="project" value="TreeGrafter"/>
</dbReference>
<comment type="cofactor">
    <cofactor evidence="1">
        <name>Zn(2+)</name>
        <dbReference type="ChEBI" id="CHEBI:29105"/>
    </cofactor>
</comment>
<evidence type="ECO:0000313" key="8">
    <source>
        <dbReference type="EMBL" id="OUN88935.1"/>
    </source>
</evidence>
<evidence type="ECO:0000313" key="9">
    <source>
        <dbReference type="Proteomes" id="UP000195781"/>
    </source>
</evidence>
<keyword evidence="9" id="KW-1185">Reference proteome</keyword>
<keyword evidence="5" id="KW-0862">Zinc</keyword>
<evidence type="ECO:0000259" key="7">
    <source>
        <dbReference type="SMART" id="SM00631"/>
    </source>
</evidence>
<gene>
    <name evidence="8" type="ORF">B5G02_04020</name>
</gene>
<feature type="domain" description="Peptidase M14" evidence="7">
    <location>
        <begin position="193"/>
        <end position="571"/>
    </location>
</feature>
<dbReference type="AlphaFoldDB" id="A0A1Y3XTU3"/>
<comment type="similarity">
    <text evidence="2">Belongs to the peptidase M14 family.</text>
</comment>
<dbReference type="PANTHER" id="PTHR11705:SF143">
    <property type="entry name" value="SLL0236 PROTEIN"/>
    <property type="match status" value="1"/>
</dbReference>
<dbReference type="CDD" id="cd06244">
    <property type="entry name" value="M14-like"/>
    <property type="match status" value="1"/>
</dbReference>
<evidence type="ECO:0000256" key="6">
    <source>
        <dbReference type="ARBA" id="ARBA00023049"/>
    </source>
</evidence>
<accession>A0A1Y3XTU3</accession>
<dbReference type="PANTHER" id="PTHR11705">
    <property type="entry name" value="PROTEASE FAMILY M14 CARBOXYPEPTIDASE A,B"/>
    <property type="match status" value="1"/>
</dbReference>
<dbReference type="Proteomes" id="UP000195781">
    <property type="component" value="Unassembled WGS sequence"/>
</dbReference>
<dbReference type="EMBL" id="NFIE01000007">
    <property type="protein sequence ID" value="OUN88935.1"/>
    <property type="molecule type" value="Genomic_DNA"/>
</dbReference>
<organism evidence="8 9">
    <name type="scientific">[Collinsella] massiliensis</name>
    <dbReference type="NCBI Taxonomy" id="1232426"/>
    <lineage>
        <taxon>Bacteria</taxon>
        <taxon>Bacillati</taxon>
        <taxon>Actinomycetota</taxon>
        <taxon>Coriobacteriia</taxon>
        <taxon>Coriobacteriales</taxon>
        <taxon>Coriobacteriaceae</taxon>
        <taxon>Enorma</taxon>
    </lineage>
</organism>
<evidence type="ECO:0000256" key="3">
    <source>
        <dbReference type="ARBA" id="ARBA00022670"/>
    </source>
</evidence>
<dbReference type="GO" id="GO:0004181">
    <property type="term" value="F:metallocarboxypeptidase activity"/>
    <property type="evidence" value="ECO:0007669"/>
    <property type="project" value="InterPro"/>
</dbReference>
<dbReference type="GO" id="GO:0008270">
    <property type="term" value="F:zinc ion binding"/>
    <property type="evidence" value="ECO:0007669"/>
    <property type="project" value="InterPro"/>
</dbReference>
<keyword evidence="4" id="KW-0378">Hydrolase</keyword>
<dbReference type="Pfam" id="PF00246">
    <property type="entry name" value="Peptidase_M14"/>
    <property type="match status" value="1"/>
</dbReference>
<dbReference type="RefSeq" id="WP_094335288.1">
    <property type="nucleotide sequence ID" value="NZ_NFIE01000007.1"/>
</dbReference>
<dbReference type="PROSITE" id="PS51257">
    <property type="entry name" value="PROKAR_LIPOPROTEIN"/>
    <property type="match status" value="1"/>
</dbReference>
<dbReference type="SMART" id="SM00631">
    <property type="entry name" value="Zn_pept"/>
    <property type="match status" value="1"/>
</dbReference>
<evidence type="ECO:0000256" key="4">
    <source>
        <dbReference type="ARBA" id="ARBA00022801"/>
    </source>
</evidence>
<reference evidence="9" key="1">
    <citation type="submission" date="2017-04" db="EMBL/GenBank/DDBJ databases">
        <title>Function of individual gut microbiota members based on whole genome sequencing of pure cultures obtained from chicken caecum.</title>
        <authorList>
            <person name="Medvecky M."/>
            <person name="Cejkova D."/>
            <person name="Polansky O."/>
            <person name="Karasova D."/>
            <person name="Kubasova T."/>
            <person name="Cizek A."/>
            <person name="Rychlik I."/>
        </authorList>
    </citation>
    <scope>NUCLEOTIDE SEQUENCE [LARGE SCALE GENOMIC DNA]</scope>
    <source>
        <strain evidence="9">An5</strain>
    </source>
</reference>
<keyword evidence="6" id="KW-0482">Metalloprotease</keyword>